<name>A0A2H0UAS8_9BACT</name>
<evidence type="ECO:0000256" key="9">
    <source>
        <dbReference type="ARBA" id="ARBA00049893"/>
    </source>
</evidence>
<comment type="caution">
    <text evidence="10">The sequence shown here is derived from an EMBL/GenBank/DDBJ whole genome shotgun (WGS) entry which is preliminary data.</text>
</comment>
<comment type="similarity">
    <text evidence="2">Belongs to the purine nucleoside phosphorylase YfiH/LACC1 family.</text>
</comment>
<comment type="catalytic activity">
    <reaction evidence="7">
        <text>adenosine + H2O + H(+) = inosine + NH4(+)</text>
        <dbReference type="Rhea" id="RHEA:24408"/>
        <dbReference type="ChEBI" id="CHEBI:15377"/>
        <dbReference type="ChEBI" id="CHEBI:15378"/>
        <dbReference type="ChEBI" id="CHEBI:16335"/>
        <dbReference type="ChEBI" id="CHEBI:17596"/>
        <dbReference type="ChEBI" id="CHEBI:28938"/>
        <dbReference type="EC" id="3.5.4.4"/>
    </reaction>
    <physiologicalReaction direction="left-to-right" evidence="7">
        <dbReference type="Rhea" id="RHEA:24409"/>
    </physiologicalReaction>
</comment>
<evidence type="ECO:0000313" key="11">
    <source>
        <dbReference type="Proteomes" id="UP000230179"/>
    </source>
</evidence>
<dbReference type="EMBL" id="PFBL01000004">
    <property type="protein sequence ID" value="PIR83450.1"/>
    <property type="molecule type" value="Genomic_DNA"/>
</dbReference>
<dbReference type="CDD" id="cd16833">
    <property type="entry name" value="YfiH"/>
    <property type="match status" value="1"/>
</dbReference>
<dbReference type="InterPro" id="IPR038371">
    <property type="entry name" value="Cu_polyphenol_OxRdtase_sf"/>
</dbReference>
<dbReference type="PANTHER" id="PTHR30616:SF2">
    <property type="entry name" value="PURINE NUCLEOSIDE PHOSPHORYLASE LACC1"/>
    <property type="match status" value="1"/>
</dbReference>
<keyword evidence="3" id="KW-0808">Transferase</keyword>
<accession>A0A2H0UAS8</accession>
<evidence type="ECO:0000256" key="3">
    <source>
        <dbReference type="ARBA" id="ARBA00022679"/>
    </source>
</evidence>
<dbReference type="Gene3D" id="3.60.140.10">
    <property type="entry name" value="CNF1/YfiH-like putative cysteine hydrolases"/>
    <property type="match status" value="1"/>
</dbReference>
<reference evidence="11" key="1">
    <citation type="submission" date="2017-09" db="EMBL/GenBank/DDBJ databases">
        <title>Depth-based differentiation of microbial function through sediment-hosted aquifers and enrichment of novel symbionts in the deep terrestrial subsurface.</title>
        <authorList>
            <person name="Probst A.J."/>
            <person name="Ladd B."/>
            <person name="Jarett J.K."/>
            <person name="Geller-Mcgrath D.E."/>
            <person name="Sieber C.M.K."/>
            <person name="Emerson J.B."/>
            <person name="Anantharaman K."/>
            <person name="Thomas B.C."/>
            <person name="Malmstrom R."/>
            <person name="Stieglmeier M."/>
            <person name="Klingl A."/>
            <person name="Woyke T."/>
            <person name="Ryan C.M."/>
            <person name="Banfield J.F."/>
        </authorList>
    </citation>
    <scope>NUCLEOTIDE SEQUENCE [LARGE SCALE GENOMIC DNA]</scope>
</reference>
<dbReference type="InterPro" id="IPR003730">
    <property type="entry name" value="Cu_polyphenol_OxRdtase"/>
</dbReference>
<keyword evidence="4" id="KW-0479">Metal-binding</keyword>
<dbReference type="Proteomes" id="UP000230179">
    <property type="component" value="Unassembled WGS sequence"/>
</dbReference>
<keyword evidence="6" id="KW-0862">Zinc</keyword>
<sequence>MEHGTSLDFPGMHVELYLSADTVPSDAIVIPKLPHEATITDIRTGTEDLSNCDALTTEDRSKTLGIKTADCAPVCMSDETRIGIAHIGWRGLCLGLVEKMRDRFSQDSLQVYVAPFLNSFEIKKDFCYEQIVEKCGTTFLDESGGRIIFDFKAAIAVLLPRETVFDLRTTENLSFPSYRRDKTTERYITTVRFPSV</sequence>
<comment type="catalytic activity">
    <reaction evidence="1">
        <text>inosine + phosphate = alpha-D-ribose 1-phosphate + hypoxanthine</text>
        <dbReference type="Rhea" id="RHEA:27646"/>
        <dbReference type="ChEBI" id="CHEBI:17368"/>
        <dbReference type="ChEBI" id="CHEBI:17596"/>
        <dbReference type="ChEBI" id="CHEBI:43474"/>
        <dbReference type="ChEBI" id="CHEBI:57720"/>
        <dbReference type="EC" id="2.4.2.1"/>
    </reaction>
    <physiologicalReaction direction="left-to-right" evidence="1">
        <dbReference type="Rhea" id="RHEA:27647"/>
    </physiologicalReaction>
</comment>
<evidence type="ECO:0000256" key="5">
    <source>
        <dbReference type="ARBA" id="ARBA00022801"/>
    </source>
</evidence>
<dbReference type="Pfam" id="PF02578">
    <property type="entry name" value="Cu-oxidase_4"/>
    <property type="match status" value="1"/>
</dbReference>
<organism evidence="10 11">
    <name type="scientific">Candidatus Kaiserbacteria bacterium CG10_big_fil_rev_8_21_14_0_10_56_12</name>
    <dbReference type="NCBI Taxonomy" id="1974611"/>
    <lineage>
        <taxon>Bacteria</taxon>
        <taxon>Candidatus Kaiseribacteriota</taxon>
    </lineage>
</organism>
<evidence type="ECO:0000313" key="10">
    <source>
        <dbReference type="EMBL" id="PIR83450.1"/>
    </source>
</evidence>
<evidence type="ECO:0000256" key="7">
    <source>
        <dbReference type="ARBA" id="ARBA00047989"/>
    </source>
</evidence>
<dbReference type="GO" id="GO:0005507">
    <property type="term" value="F:copper ion binding"/>
    <property type="evidence" value="ECO:0007669"/>
    <property type="project" value="TreeGrafter"/>
</dbReference>
<evidence type="ECO:0000256" key="4">
    <source>
        <dbReference type="ARBA" id="ARBA00022723"/>
    </source>
</evidence>
<evidence type="ECO:0008006" key="12">
    <source>
        <dbReference type="Google" id="ProtNLM"/>
    </source>
</evidence>
<proteinExistence type="inferred from homology"/>
<dbReference type="AlphaFoldDB" id="A0A2H0UAS8"/>
<evidence type="ECO:0000256" key="6">
    <source>
        <dbReference type="ARBA" id="ARBA00022833"/>
    </source>
</evidence>
<keyword evidence="5" id="KW-0378">Hydrolase</keyword>
<comment type="catalytic activity">
    <reaction evidence="9">
        <text>S-methyl-5'-thioadenosine + phosphate = 5-(methylsulfanyl)-alpha-D-ribose 1-phosphate + adenine</text>
        <dbReference type="Rhea" id="RHEA:11852"/>
        <dbReference type="ChEBI" id="CHEBI:16708"/>
        <dbReference type="ChEBI" id="CHEBI:17509"/>
        <dbReference type="ChEBI" id="CHEBI:43474"/>
        <dbReference type="ChEBI" id="CHEBI:58533"/>
        <dbReference type="EC" id="2.4.2.28"/>
    </reaction>
    <physiologicalReaction direction="left-to-right" evidence="9">
        <dbReference type="Rhea" id="RHEA:11853"/>
    </physiologicalReaction>
</comment>
<dbReference type="PANTHER" id="PTHR30616">
    <property type="entry name" value="UNCHARACTERIZED PROTEIN YFIH"/>
    <property type="match status" value="1"/>
</dbReference>
<dbReference type="GO" id="GO:0016787">
    <property type="term" value="F:hydrolase activity"/>
    <property type="evidence" value="ECO:0007669"/>
    <property type="project" value="UniProtKB-KW"/>
</dbReference>
<dbReference type="InterPro" id="IPR011324">
    <property type="entry name" value="Cytotoxic_necrot_fac-like_cat"/>
</dbReference>
<gene>
    <name evidence="10" type="ORF">COU19_00615</name>
</gene>
<comment type="catalytic activity">
    <reaction evidence="8">
        <text>adenosine + phosphate = alpha-D-ribose 1-phosphate + adenine</text>
        <dbReference type="Rhea" id="RHEA:27642"/>
        <dbReference type="ChEBI" id="CHEBI:16335"/>
        <dbReference type="ChEBI" id="CHEBI:16708"/>
        <dbReference type="ChEBI" id="CHEBI:43474"/>
        <dbReference type="ChEBI" id="CHEBI:57720"/>
        <dbReference type="EC" id="2.4.2.1"/>
    </reaction>
    <physiologicalReaction direction="left-to-right" evidence="8">
        <dbReference type="Rhea" id="RHEA:27643"/>
    </physiologicalReaction>
</comment>
<evidence type="ECO:0000256" key="8">
    <source>
        <dbReference type="ARBA" id="ARBA00048968"/>
    </source>
</evidence>
<dbReference type="GO" id="GO:0017061">
    <property type="term" value="F:S-methyl-5-thioadenosine phosphorylase activity"/>
    <property type="evidence" value="ECO:0007669"/>
    <property type="project" value="UniProtKB-EC"/>
</dbReference>
<dbReference type="SUPFAM" id="SSF64438">
    <property type="entry name" value="CNF1/YfiH-like putative cysteine hydrolases"/>
    <property type="match status" value="1"/>
</dbReference>
<evidence type="ECO:0000256" key="1">
    <source>
        <dbReference type="ARBA" id="ARBA00000553"/>
    </source>
</evidence>
<protein>
    <recommendedName>
        <fullName evidence="12">Laccase domain-containing protein</fullName>
    </recommendedName>
</protein>
<evidence type="ECO:0000256" key="2">
    <source>
        <dbReference type="ARBA" id="ARBA00007353"/>
    </source>
</evidence>